<feature type="transmembrane region" description="Helical" evidence="1">
    <location>
        <begin position="146"/>
        <end position="166"/>
    </location>
</feature>
<comment type="caution">
    <text evidence="2">The sequence shown here is derived from an EMBL/GenBank/DDBJ whole genome shotgun (WGS) entry which is preliminary data.</text>
</comment>
<feature type="transmembrane region" description="Helical" evidence="1">
    <location>
        <begin position="217"/>
        <end position="234"/>
    </location>
</feature>
<keyword evidence="1" id="KW-0472">Membrane</keyword>
<dbReference type="EMBL" id="WNKV01000004">
    <property type="protein sequence ID" value="MTW15808.1"/>
    <property type="molecule type" value="Genomic_DNA"/>
</dbReference>
<keyword evidence="1" id="KW-1133">Transmembrane helix</keyword>
<reference evidence="2 3" key="1">
    <citation type="submission" date="2019-11" db="EMBL/GenBank/DDBJ databases">
        <title>Whole-genome sequence of Rhodoplanes serenus DSM 18633, type strain.</title>
        <authorList>
            <person name="Kyndt J.A."/>
            <person name="Meyer T.E."/>
        </authorList>
    </citation>
    <scope>NUCLEOTIDE SEQUENCE [LARGE SCALE GENOMIC DNA]</scope>
    <source>
        <strain evidence="2 3">DSM 18633</strain>
    </source>
</reference>
<dbReference type="Pfam" id="PF05940">
    <property type="entry name" value="NnrS"/>
    <property type="match status" value="1"/>
</dbReference>
<evidence type="ECO:0000313" key="3">
    <source>
        <dbReference type="Proteomes" id="UP000438991"/>
    </source>
</evidence>
<keyword evidence="1" id="KW-0812">Transmembrane</keyword>
<feature type="transmembrane region" description="Helical" evidence="1">
    <location>
        <begin position="178"/>
        <end position="196"/>
    </location>
</feature>
<feature type="transmembrane region" description="Helical" evidence="1">
    <location>
        <begin position="112"/>
        <end position="134"/>
    </location>
</feature>
<feature type="transmembrane region" description="Helical" evidence="1">
    <location>
        <begin position="62"/>
        <end position="79"/>
    </location>
</feature>
<accession>A0A327K977</accession>
<dbReference type="RefSeq" id="WP_111384989.1">
    <property type="nucleotide sequence ID" value="NZ_NPEW01000068.1"/>
</dbReference>
<protein>
    <submittedName>
        <fullName evidence="2">Short-chain dehydrogenase</fullName>
    </submittedName>
</protein>
<organism evidence="2 3">
    <name type="scientific">Rhodoplanes serenus</name>
    <dbReference type="NCBI Taxonomy" id="200615"/>
    <lineage>
        <taxon>Bacteria</taxon>
        <taxon>Pseudomonadati</taxon>
        <taxon>Pseudomonadota</taxon>
        <taxon>Alphaproteobacteria</taxon>
        <taxon>Hyphomicrobiales</taxon>
        <taxon>Nitrobacteraceae</taxon>
        <taxon>Rhodoplanes</taxon>
    </lineage>
</organism>
<feature type="transmembrane region" description="Helical" evidence="1">
    <location>
        <begin position="23"/>
        <end position="42"/>
    </location>
</feature>
<dbReference type="InterPro" id="IPR010266">
    <property type="entry name" value="NnrS"/>
</dbReference>
<feature type="transmembrane region" description="Helical" evidence="1">
    <location>
        <begin position="339"/>
        <end position="358"/>
    </location>
</feature>
<gene>
    <name evidence="2" type="ORF">GJ689_06260</name>
</gene>
<feature type="transmembrane region" description="Helical" evidence="1">
    <location>
        <begin position="240"/>
        <end position="258"/>
    </location>
</feature>
<feature type="transmembrane region" description="Helical" evidence="1">
    <location>
        <begin position="364"/>
        <end position="388"/>
    </location>
</feature>
<feature type="transmembrane region" description="Helical" evidence="1">
    <location>
        <begin position="86"/>
        <end position="106"/>
    </location>
</feature>
<evidence type="ECO:0000313" key="2">
    <source>
        <dbReference type="EMBL" id="MTW15808.1"/>
    </source>
</evidence>
<feature type="transmembrane region" description="Helical" evidence="1">
    <location>
        <begin position="270"/>
        <end position="294"/>
    </location>
</feature>
<evidence type="ECO:0000256" key="1">
    <source>
        <dbReference type="SAM" id="Phobius"/>
    </source>
</evidence>
<dbReference type="Proteomes" id="UP000438991">
    <property type="component" value="Unassembled WGS sequence"/>
</dbReference>
<sequence length="395" mass="41585">MTPVPRVAAFTGPAVLSYGFRPFFLVGALWAGLTVLLWLPVYEGRIGLDGVFTPTDWHAHELLFGYVAAVVTGFLLTAIPNWTGRLPLAGLPLLVLVLAWLAGRLAVAAGGLLGWGLVAVIDSAFLLLVLAAAGREVIAGRNWRNLRVLVILAVFALANLVFHVEAHLWGGAMLGRRLALAAVVMLIVLIGGRIIPSFTRNWLVRQNPGRLPAPFDRLDAVAIGLAVAALAAWLAAPDAVVTAVLLIAAGLVHAVRLARWAGDRTGRDALVLILHLGYAFVPLGFLLLAAAALWPVVPEAAGIHAWSVGAVGVMTLAVMTRATRGHTGHALEAPPSTRLVYGAVLAAAALRIAAGLLPEMATPLLWAAGLAWVAAFWGFCLVYGPLLVRPRHKAG</sequence>
<proteinExistence type="predicted"/>
<name>A0A327K977_9BRAD</name>
<feature type="transmembrane region" description="Helical" evidence="1">
    <location>
        <begin position="300"/>
        <end position="319"/>
    </location>
</feature>
<dbReference type="AlphaFoldDB" id="A0A327K977"/>